<evidence type="ECO:0000313" key="7">
    <source>
        <dbReference type="Proteomes" id="UP000022910"/>
    </source>
</evidence>
<dbReference type="GO" id="GO:0004674">
    <property type="term" value="F:protein serine/threonine kinase activity"/>
    <property type="evidence" value="ECO:0007669"/>
    <property type="project" value="TreeGrafter"/>
</dbReference>
<dbReference type="GO" id="GO:0005524">
    <property type="term" value="F:ATP binding"/>
    <property type="evidence" value="ECO:0007669"/>
    <property type="project" value="UniProtKB-KW"/>
</dbReference>
<dbReference type="InterPro" id="IPR000719">
    <property type="entry name" value="Prot_kinase_dom"/>
</dbReference>
<dbReference type="PROSITE" id="PS50011">
    <property type="entry name" value="PROTEIN_KINASE_DOM"/>
    <property type="match status" value="1"/>
</dbReference>
<dbReference type="PRINTS" id="PR00109">
    <property type="entry name" value="TYRKINASE"/>
</dbReference>
<keyword evidence="3" id="KW-0418">Kinase</keyword>
<dbReference type="Gene3D" id="1.10.510.10">
    <property type="entry name" value="Transferase(Phosphotransferase) domain 1"/>
    <property type="match status" value="1"/>
</dbReference>
<evidence type="ECO:0000256" key="2">
    <source>
        <dbReference type="ARBA" id="ARBA00022741"/>
    </source>
</evidence>
<proteinExistence type="predicted"/>
<dbReference type="InterPro" id="IPR011009">
    <property type="entry name" value="Kinase-like_dom_sf"/>
</dbReference>
<dbReference type="AlphaFoldDB" id="A0A015K501"/>
<dbReference type="Pfam" id="PF07714">
    <property type="entry name" value="PK_Tyr_Ser-Thr"/>
    <property type="match status" value="1"/>
</dbReference>
<evidence type="ECO:0000259" key="5">
    <source>
        <dbReference type="PROSITE" id="PS50011"/>
    </source>
</evidence>
<evidence type="ECO:0000256" key="4">
    <source>
        <dbReference type="ARBA" id="ARBA00022840"/>
    </source>
</evidence>
<name>A0A015K501_RHIIW</name>
<keyword evidence="4" id="KW-0067">ATP-binding</keyword>
<dbReference type="STRING" id="1432141.A0A015K501"/>
<dbReference type="PANTHER" id="PTHR44329:SF288">
    <property type="entry name" value="MITOGEN-ACTIVATED PROTEIN KINASE KINASE KINASE 20"/>
    <property type="match status" value="1"/>
</dbReference>
<dbReference type="InterPro" id="IPR001245">
    <property type="entry name" value="Ser-Thr/Tyr_kinase_cat_dom"/>
</dbReference>
<accession>A0A015K501</accession>
<reference evidence="6 7" key="1">
    <citation type="submission" date="2014-02" db="EMBL/GenBank/DDBJ databases">
        <title>Single nucleus genome sequencing reveals high similarity among nuclei of an endomycorrhizal fungus.</title>
        <authorList>
            <person name="Lin K."/>
            <person name="Geurts R."/>
            <person name="Zhang Z."/>
            <person name="Limpens E."/>
            <person name="Saunders D.G."/>
            <person name="Mu D."/>
            <person name="Pang E."/>
            <person name="Cao H."/>
            <person name="Cha H."/>
            <person name="Lin T."/>
            <person name="Zhou Q."/>
            <person name="Shang Y."/>
            <person name="Li Y."/>
            <person name="Ivanov S."/>
            <person name="Sharma T."/>
            <person name="Velzen R.V."/>
            <person name="Ruijter N.D."/>
            <person name="Aanen D.K."/>
            <person name="Win J."/>
            <person name="Kamoun S."/>
            <person name="Bisseling T."/>
            <person name="Huang S."/>
        </authorList>
    </citation>
    <scope>NUCLEOTIDE SEQUENCE [LARGE SCALE GENOMIC DNA]</scope>
    <source>
        <strain evidence="7">DAOM197198w</strain>
    </source>
</reference>
<dbReference type="PANTHER" id="PTHR44329">
    <property type="entry name" value="SERINE/THREONINE-PROTEIN KINASE TNNI3K-RELATED"/>
    <property type="match status" value="1"/>
</dbReference>
<dbReference type="InterPro" id="IPR051681">
    <property type="entry name" value="Ser/Thr_Kinases-Pseudokinases"/>
</dbReference>
<dbReference type="HOGENOM" id="CLU_000288_7_34_1"/>
<keyword evidence="7" id="KW-1185">Reference proteome</keyword>
<evidence type="ECO:0000256" key="1">
    <source>
        <dbReference type="ARBA" id="ARBA00022679"/>
    </source>
</evidence>
<comment type="caution">
    <text evidence="6">The sequence shown here is derived from an EMBL/GenBank/DDBJ whole genome shotgun (WGS) entry which is preliminary data.</text>
</comment>
<keyword evidence="2" id="KW-0547">Nucleotide-binding</keyword>
<organism evidence="6 7">
    <name type="scientific">Rhizophagus irregularis (strain DAOM 197198w)</name>
    <name type="common">Glomus intraradices</name>
    <dbReference type="NCBI Taxonomy" id="1432141"/>
    <lineage>
        <taxon>Eukaryota</taxon>
        <taxon>Fungi</taxon>
        <taxon>Fungi incertae sedis</taxon>
        <taxon>Mucoromycota</taxon>
        <taxon>Glomeromycotina</taxon>
        <taxon>Glomeromycetes</taxon>
        <taxon>Glomerales</taxon>
        <taxon>Glomeraceae</taxon>
        <taxon>Rhizophagus</taxon>
    </lineage>
</organism>
<dbReference type="SUPFAM" id="SSF56112">
    <property type="entry name" value="Protein kinase-like (PK-like)"/>
    <property type="match status" value="1"/>
</dbReference>
<evidence type="ECO:0000313" key="6">
    <source>
        <dbReference type="EMBL" id="EXX76857.1"/>
    </source>
</evidence>
<protein>
    <submittedName>
        <fullName evidence="6">Cdc15p</fullName>
    </submittedName>
</protein>
<dbReference type="OrthoDB" id="1924919at2759"/>
<evidence type="ECO:0000256" key="3">
    <source>
        <dbReference type="ARBA" id="ARBA00022777"/>
    </source>
</evidence>
<dbReference type="Proteomes" id="UP000022910">
    <property type="component" value="Unassembled WGS sequence"/>
</dbReference>
<keyword evidence="1" id="KW-0808">Transferase</keyword>
<gene>
    <name evidence="6" type="ORF">RirG_029170</name>
</gene>
<feature type="domain" description="Protein kinase" evidence="5">
    <location>
        <begin position="351"/>
        <end position="603"/>
    </location>
</feature>
<sequence length="666" mass="77901">MNSDPLEVYDLISRFYLPLKPLTDLISYFKIAIMEDNEDSFSSIVPIMFIPFNNDENECYYCKKPYSTTLLFKQKYCKHCLTLYIKCTANNNLDVHIITIDSQCRNRHKPRSLDFCVQNLWEWCNSCSEILCFRQIVTNNRFYRVNNTDNYRQQKLIENGKDCKICGKIIYKQISINIVEFKLCLDCYKISSGWVESTLTKEVIPILYLPWWDAYGQCITCDHVLEFKSNCQKLCSNCKIIYIGCNYCLTTNIIFGITDQSQCKRCKRIEEISFITINTKDNIDTCRDINDVIYYIQNTVALYKFNCKIANYMDTINENMNLFDLHEYIRKIFLSSRTNQLLINEIPHSQIKNFKYVAKGGFGIIYKATWLGQDVAVKRFLNSQYISKYFINEVKSLFQCCNLEYIVEVYGISQDIKTKDYMLVMKYAIGGNLHNHLQNNFNDITWNKKLHILLKISEGLNVIHRNHFIHRDFHSGNILLAHQTWLICDLGLSLPANYSLSNNEVYGVIPYVAPEILEGGTFSKESDIYSMGMIMWELTTGCKPFANIEHDVNLIYKIIDGKQPEITKDTPECFSNLMKRCWNSDSTKRPSITEITESFSNWFHKNKYVEIFKQAEKKRLELIQLRQLGPEFSETTHSGAIYTSRPLSYMISNLSSMRSFSIKQGR</sequence>
<dbReference type="EMBL" id="JEMT01011805">
    <property type="protein sequence ID" value="EXX76857.1"/>
    <property type="molecule type" value="Genomic_DNA"/>
</dbReference>